<organism evidence="1 2">
    <name type="scientific">Caballeronia cordobensis</name>
    <name type="common">Burkholderia cordobensis</name>
    <dbReference type="NCBI Taxonomy" id="1353886"/>
    <lineage>
        <taxon>Bacteria</taxon>
        <taxon>Pseudomonadati</taxon>
        <taxon>Pseudomonadota</taxon>
        <taxon>Betaproteobacteria</taxon>
        <taxon>Burkholderiales</taxon>
        <taxon>Burkholderiaceae</taxon>
        <taxon>Caballeronia</taxon>
    </lineage>
</organism>
<proteinExistence type="predicted"/>
<evidence type="ECO:0000313" key="1">
    <source>
        <dbReference type="EMBL" id="SAL55058.1"/>
    </source>
</evidence>
<dbReference type="RefSeq" id="WP_053569367.1">
    <property type="nucleotide sequence ID" value="NZ_FCNY02000012.1"/>
</dbReference>
<evidence type="ECO:0000313" key="2">
    <source>
        <dbReference type="Proteomes" id="UP000054740"/>
    </source>
</evidence>
<dbReference type="AlphaFoldDB" id="A0A158IEP5"/>
<gene>
    <name evidence="1" type="ORF">AWB70_04696</name>
</gene>
<sequence>MLKLVAHWLGRTSTRMPAQTAAPGGQSKPEAARHLDIRQIHDGALGVLGAPAPCVQAFTLPQAAPGVIAQDAKLACDLACDANFRWALGGLFAEGLGFLGYPYLAELSQRPEYPRPAEVLAKEITCARSRRTPTSS</sequence>
<reference evidence="2" key="1">
    <citation type="submission" date="2016-01" db="EMBL/GenBank/DDBJ databases">
        <authorList>
            <person name="Peeters C."/>
        </authorList>
    </citation>
    <scope>NUCLEOTIDE SEQUENCE [LARGE SCALE GENOMIC DNA]</scope>
</reference>
<dbReference type="EMBL" id="FCNY02000012">
    <property type="protein sequence ID" value="SAL55058.1"/>
    <property type="molecule type" value="Genomic_DNA"/>
</dbReference>
<keyword evidence="2" id="KW-1185">Reference proteome</keyword>
<dbReference type="Proteomes" id="UP000054740">
    <property type="component" value="Unassembled WGS sequence"/>
</dbReference>
<protein>
    <submittedName>
        <fullName evidence="1">Uncharacterized protein</fullName>
    </submittedName>
</protein>
<name>A0A158IEP5_CABCO</name>
<accession>A0A158IEP5</accession>